<keyword evidence="54" id="KW-1105">Inhibition of host STAT1 by virus</keyword>
<evidence type="ECO:0000256" key="77">
    <source>
        <dbReference type="ARBA" id="ARBA00023296"/>
    </source>
</evidence>
<dbReference type="InterPro" id="IPR043128">
    <property type="entry name" value="Rev_trsase/Diguanyl_cyclase"/>
</dbReference>
<evidence type="ECO:0000256" key="87">
    <source>
        <dbReference type="ARBA" id="ARBA00063746"/>
    </source>
</evidence>
<evidence type="ECO:0000256" key="36">
    <source>
        <dbReference type="ARBA" id="ARBA00022723"/>
    </source>
</evidence>
<feature type="domain" description="Peptidase C18" evidence="93">
    <location>
        <begin position="907"/>
        <end position="1030"/>
    </location>
</feature>
<dbReference type="InterPro" id="IPR011584">
    <property type="entry name" value="GFP-related"/>
</dbReference>
<keyword evidence="27" id="KW-0945">Host-virus interaction</keyword>
<dbReference type="Pfam" id="PF01539">
    <property type="entry name" value="HCV_env"/>
    <property type="match status" value="1"/>
</dbReference>
<dbReference type="InterPro" id="IPR042209">
    <property type="entry name" value="HCV_NS2_N"/>
</dbReference>
<dbReference type="GO" id="GO:0039520">
    <property type="term" value="P:symbiont-mediated activation of host autophagy"/>
    <property type="evidence" value="ECO:0007669"/>
    <property type="project" value="UniProtKB-KW"/>
</dbReference>
<evidence type="ECO:0000256" key="52">
    <source>
        <dbReference type="ARBA" id="ARBA00022890"/>
    </source>
</evidence>
<dbReference type="GO" id="GO:0017111">
    <property type="term" value="F:ribonucleoside triphosphate phosphatase activity"/>
    <property type="evidence" value="ECO:0007669"/>
    <property type="project" value="UniProtKB-EC"/>
</dbReference>
<keyword evidence="50" id="KW-0261">Viral envelope protein</keyword>
<keyword evidence="43" id="KW-1114">Inhibition of host interferon signaling pathway by virus</keyword>
<keyword evidence="71" id="KW-1035">Host cytoplasm</keyword>
<dbReference type="InterPro" id="IPR007094">
    <property type="entry name" value="RNA-dir_pol_PSvirus"/>
</dbReference>
<keyword evidence="22" id="KW-1032">Host cell membrane</keyword>
<comment type="similarity">
    <text evidence="13">Belongs to the hepacivirus polyprotein family.</text>
</comment>
<keyword evidence="73" id="KW-0511">Multifunctional enzyme</keyword>
<keyword evidence="44" id="KW-0862">Zinc</keyword>
<feature type="region of interest" description="Disordered" evidence="88">
    <location>
        <begin position="2308"/>
        <end position="2339"/>
    </location>
</feature>
<evidence type="ECO:0000256" key="6">
    <source>
        <dbReference type="ARBA" id="ARBA00004165"/>
    </source>
</evidence>
<dbReference type="CDD" id="cd20903">
    <property type="entry name" value="HCV_p7"/>
    <property type="match status" value="1"/>
</dbReference>
<evidence type="ECO:0000256" key="1">
    <source>
        <dbReference type="ARBA" id="ARBA00001117"/>
    </source>
</evidence>
<keyword evidence="59" id="KW-1182">Viral ion channel</keyword>
<evidence type="ECO:0000256" key="45">
    <source>
        <dbReference type="ARBA" id="ARBA00022840"/>
    </source>
</evidence>
<dbReference type="Gene3D" id="1.10.820.10">
    <property type="entry name" value="RNA Helicase Chain A , domain 3"/>
    <property type="match status" value="1"/>
</dbReference>
<evidence type="ECO:0000256" key="21">
    <source>
        <dbReference type="ARBA" id="ARBA00022510"/>
    </source>
</evidence>
<dbReference type="PROSITE" id="PS50507">
    <property type="entry name" value="RDRP_SSRNA_POS"/>
    <property type="match status" value="1"/>
</dbReference>
<dbReference type="Proteomes" id="UP000108263">
    <property type="component" value="Segment"/>
</dbReference>
<dbReference type="InterPro" id="IPR002868">
    <property type="entry name" value="HCV_NS5a"/>
</dbReference>
<dbReference type="GO" id="GO:0034220">
    <property type="term" value="P:monoatomic ion transmembrane transport"/>
    <property type="evidence" value="ECO:0007669"/>
    <property type="project" value="UniProtKB-KW"/>
</dbReference>
<comment type="function">
    <text evidence="82">Induces a specific membrane alteration that serves as a scaffold for the virus replication complex. This membrane alteration gives rise to the so-called ER-derived membranous web that contains the replication complex. NS4B self-interaction contributes to its function in membranous web formation. Promotes host TRIF protein degradation in a CASP8-dependent manner thereby inhibiting host TLR3-mediated interferon signaling. Disrupts the interaction between STING and TBK1 contributing to the inhibition of interferon signaling.</text>
</comment>
<dbReference type="GO" id="GO:0020002">
    <property type="term" value="C:host cell plasma membrane"/>
    <property type="evidence" value="ECO:0007669"/>
    <property type="project" value="UniProtKB-SubCell"/>
</dbReference>
<comment type="cofactor">
    <cofactor evidence="3">
        <name>Zn(2+)</name>
        <dbReference type="ChEBI" id="CHEBI:29105"/>
    </cofactor>
</comment>
<evidence type="ECO:0000259" key="91">
    <source>
        <dbReference type="PROSITE" id="PS51192"/>
    </source>
</evidence>
<keyword evidence="15" id="KW-0813">Transport</keyword>
<keyword evidence="72" id="KW-0922">Interferon antiviral system evasion</keyword>
<comment type="function">
    <text evidence="80">RNA-dependent RNA polymerase that performs primer-template recognition and RNA synthesis during viral replication. Initiates RNA transcription/replication at a flavin adenine dinucleotide (FAD), resulting in a 5'- FAD cap on viral RNAs. In this way, recognition of viral 5' RNA by host pattern recognition receptors can be bypassed, thereby evading activation of antiviral pathways.</text>
</comment>
<dbReference type="Pfam" id="PF07652">
    <property type="entry name" value="Flavi_DEAD"/>
    <property type="match status" value="1"/>
</dbReference>
<dbReference type="GO" id="GO:0004252">
    <property type="term" value="F:serine-type endopeptidase activity"/>
    <property type="evidence" value="ECO:0007669"/>
    <property type="project" value="InterPro"/>
</dbReference>
<comment type="catalytic activity">
    <reaction evidence="84">
        <text>a ribonucleoside 5'-triphosphate + H2O = a ribonucleoside 5'-diphosphate + phosphate + H(+)</text>
        <dbReference type="Rhea" id="RHEA:23680"/>
        <dbReference type="ChEBI" id="CHEBI:15377"/>
        <dbReference type="ChEBI" id="CHEBI:15378"/>
        <dbReference type="ChEBI" id="CHEBI:43474"/>
        <dbReference type="ChEBI" id="CHEBI:57930"/>
        <dbReference type="ChEBI" id="CHEBI:61557"/>
        <dbReference type="EC" id="3.6.1.15"/>
    </reaction>
</comment>
<evidence type="ECO:0000256" key="60">
    <source>
        <dbReference type="ARBA" id="ARBA00023050"/>
    </source>
</evidence>
<dbReference type="PROSITE" id="PS51192">
    <property type="entry name" value="HELICASE_ATP_BIND_1"/>
    <property type="match status" value="1"/>
</dbReference>
<dbReference type="InterPro" id="IPR014001">
    <property type="entry name" value="Helicase_ATP-bd"/>
</dbReference>
<feature type="transmembrane region" description="Helical" evidence="89">
    <location>
        <begin position="1886"/>
        <end position="1906"/>
    </location>
</feature>
<keyword evidence="26" id="KW-1165">Clathrin-mediated endocytosis of virus by host</keyword>
<dbReference type="Pfam" id="PF02907">
    <property type="entry name" value="Peptidase_S29"/>
    <property type="match status" value="1"/>
</dbReference>
<evidence type="ECO:0000256" key="18">
    <source>
        <dbReference type="ARBA" id="ARBA00022499"/>
    </source>
</evidence>
<feature type="transmembrane region" description="Helical" evidence="89">
    <location>
        <begin position="1828"/>
        <end position="1849"/>
    </location>
</feature>
<dbReference type="Gene3D" id="2.40.10.120">
    <property type="match status" value="1"/>
</dbReference>
<dbReference type="GO" id="GO:0015267">
    <property type="term" value="F:channel activity"/>
    <property type="evidence" value="ECO:0007669"/>
    <property type="project" value="UniProtKB-KW"/>
</dbReference>
<keyword evidence="45" id="KW-0067">ATP-binding</keyword>
<evidence type="ECO:0000256" key="16">
    <source>
        <dbReference type="ARBA" id="ARBA00022482"/>
    </source>
</evidence>
<accession>W8GG88</accession>
<dbReference type="Pfam" id="PF01542">
    <property type="entry name" value="HCV_core"/>
    <property type="match status" value="1"/>
</dbReference>
<dbReference type="SMART" id="SM00487">
    <property type="entry name" value="DEXDc"/>
    <property type="match status" value="1"/>
</dbReference>
<feature type="domain" description="Helicase ATP-binding" evidence="91">
    <location>
        <begin position="1221"/>
        <end position="1373"/>
    </location>
</feature>
<evidence type="ECO:0000256" key="82">
    <source>
        <dbReference type="ARBA" id="ARBA00046219"/>
    </source>
</evidence>
<evidence type="ECO:0000256" key="27">
    <source>
        <dbReference type="ARBA" id="ARBA00022581"/>
    </source>
</evidence>
<dbReference type="InterPro" id="IPR000745">
    <property type="entry name" value="HCV_NS4a"/>
</dbReference>
<dbReference type="PRINTS" id="PR01229">
    <property type="entry name" value="GFLUORESCENT"/>
</dbReference>
<dbReference type="Gene3D" id="6.10.250.1750">
    <property type="match status" value="1"/>
</dbReference>
<dbReference type="InterPro" id="IPR049913">
    <property type="entry name" value="HCV_p7"/>
</dbReference>
<dbReference type="InterPro" id="IPR038170">
    <property type="entry name" value="NS5A_1a_sf"/>
</dbReference>
<keyword evidence="25" id="KW-1048">Host nucleus</keyword>
<dbReference type="InterPro" id="IPR042205">
    <property type="entry name" value="HCV_NS2_C"/>
</dbReference>
<evidence type="ECO:0000256" key="81">
    <source>
        <dbReference type="ARBA" id="ARBA00046133"/>
    </source>
</evidence>
<evidence type="ECO:0000256" key="25">
    <source>
        <dbReference type="ARBA" id="ARBA00022562"/>
    </source>
</evidence>
<comment type="cofactor">
    <cofactor evidence="2">
        <name>Mg(2+)</name>
        <dbReference type="ChEBI" id="CHEBI:18420"/>
    </cofactor>
</comment>
<feature type="compositionally biased region" description="Low complexity" evidence="88">
    <location>
        <begin position="32"/>
        <end position="47"/>
    </location>
</feature>
<evidence type="ECO:0000256" key="42">
    <source>
        <dbReference type="ARBA" id="ARBA00022825"/>
    </source>
</evidence>
<dbReference type="EMDB" id="EMD-63324"/>
<evidence type="ECO:0000256" key="51">
    <source>
        <dbReference type="ARBA" id="ARBA00022884"/>
    </source>
</evidence>
<evidence type="ECO:0000313" key="96">
    <source>
        <dbReference type="Proteomes" id="UP000108263"/>
    </source>
</evidence>
<dbReference type="GO" id="GO:1990904">
    <property type="term" value="C:ribonucleoprotein complex"/>
    <property type="evidence" value="ECO:0007669"/>
    <property type="project" value="UniProtKB-KW"/>
</dbReference>
<keyword evidence="52" id="KW-1164">Virus endocytosis by host</keyword>
<evidence type="ECO:0000256" key="86">
    <source>
        <dbReference type="ARBA" id="ARBA00060471"/>
    </source>
</evidence>
<dbReference type="SUPFAM" id="SSF52540">
    <property type="entry name" value="P-loop containing nucleoside triphosphate hydrolases"/>
    <property type="match status" value="2"/>
</dbReference>
<name>W8GG88_9HEPC</name>
<keyword evidence="46" id="KW-0460">Magnesium</keyword>
<keyword evidence="20" id="KW-1168">Fusion of virus membrane with host membrane</keyword>
<dbReference type="InterPro" id="IPR043502">
    <property type="entry name" value="DNA/RNA_pol_sf"/>
</dbReference>
<evidence type="ECO:0000256" key="57">
    <source>
        <dbReference type="ARBA" id="ARBA00022990"/>
    </source>
</evidence>
<keyword evidence="53" id="KW-0693">Viral RNA replication</keyword>
<evidence type="ECO:0000256" key="65">
    <source>
        <dbReference type="ARBA" id="ARBA00023147"/>
    </source>
</evidence>
<dbReference type="SUPFAM" id="SSF56672">
    <property type="entry name" value="DNA/RNA polymerases"/>
    <property type="match status" value="1"/>
</dbReference>
<keyword evidence="75" id="KW-0899">Viral immunoevasion</keyword>
<comment type="catalytic activity">
    <reaction evidence="1">
        <text>Hydrolysis of four peptide bonds in the viral precursor polyprotein, commonly with Asp or Glu in the P6 position, Cys or Thr in P1 and Ser or Ala in P1'.</text>
        <dbReference type="EC" id="3.4.21.98"/>
    </reaction>
</comment>
<dbReference type="GO" id="GO:0055036">
    <property type="term" value="C:virion membrane"/>
    <property type="evidence" value="ECO:0007669"/>
    <property type="project" value="UniProtKB-SubCell"/>
</dbReference>
<keyword evidence="55" id="KW-1097">Inhibition of host MAVS by virus</keyword>
<dbReference type="GO" id="GO:0008218">
    <property type="term" value="P:bioluminescence"/>
    <property type="evidence" value="ECO:0007669"/>
    <property type="project" value="InterPro"/>
</dbReference>
<dbReference type="Gene3D" id="3.40.50.300">
    <property type="entry name" value="P-loop containing nucleotide triphosphate hydrolases"/>
    <property type="match status" value="2"/>
</dbReference>
<sequence>MSTNPKPQRKTKRNTNRRPEDVKFPGGGQIVGGVYLLPRRGPRLGVRTTRKTSERSQPRGRRQPIPKDRRSTGKAWGKPGRPWPLYGNEGLGWAGWLLSPRGSRPSWGPTDPRHRSRNVGKVIDTLTCGFADLMGYIPVVGAPLSGAARAVAHGVRVLEDGVNYATGNLPGFPFSIFLLALLSCITVPVSAAQVKNTSSSYMVTNDCSNDSITWQLEAAVLHVPGCVPCERVGNTSRCWVPVSPNMAVRQPGALTQGLRTHIDMVVMSATFCSALYVGDLCGGVMLAAQVFIVSPQYHWFVQECNCSIYPGTITGHRMAWDMMMNWSPTATMILAYVMRVPEVIIDIVSGAHWGVMFGLAYFSMQGAWAKVIVILLLAAGVDAGTTTVGGAVARSTNVIAGVFSHGPQQNIQLINTNGSWHINRTALNCNDSLNTGFLAALFYTNRFNSSGCPGRLSACRNIEAFRIGWGTLQYEDNVTNPEDMRPYCWHYPPKPCGVVPARSVCGPVYCFTPSPVVVGTTDRRGVPTYTWGENETDVFLLNSTRPPQGSWFGCTWMNSTGFTKTCGAPPCRTRADFNASTDLLCPTDCFRKHPDATYIKCGSGPWLTPKCLVHYPYRLWHYPCTVNFTIFKIRMYVGGVEHRLTAACNFTRGDRCGLEDRDRSQLSPLLHSTTEWAILPCTYSDLPALSTGLLHLHQNIVDVQYMYGLSPAITKYVVRWEWVVLLFLLLADARVCACLWMLILLGQAEAALEKLVVLHAASAANCHGLLYFAIFFVAAWYIRGRVVPLTTYCLTGLWPFCLLLMALPRQAYAYDAPVHGQIGVGLLILITLFTLTPGYKTLLGQCLWWLCYLLTLGEAMIQEWVPPMQVRGGRDGIAWAVTIFCPGVVFDITKWLLALLGPAYLLRAALTHVPYFVRAHALIRVCALVKQLAGGRYVQVALLALGRWTGTYIYDHLTPMSDWAASGLRDLAVAVEPIIFSPMEKKVIVWGAETAACGDILHGLPVSARLGQEILLGPADGYTSKGWKLLAPITAYAQQTRGLLGAIVVSMTGRDRTEQAGEVQILSTVSQSFLGTTISGVLWTVYHGAGNKTLAGLRGPVTQMYSSAEGDLVGWPSPPGTKSLEPCKCGAVDLYLVTRNADVIPARRRGDKRGALLSPRPISTLKGSSGGPVLCPRGHVVGLFRAAVCSRGVAKSIDFIPVETLDVVTRSPTFSDNSTPPAVPQTYQVGYLHAPTGSGKSTKVPVAYAAQGYKVLVLNPSVAATLGFGAYLSKAHGINPNIRTGVRTVMTGEAITYSTYGKFLADGGCASGAYDIIICDECHAVDATSILGIGTVLDQAETAGVRLTVLATATPPGSVTTPHPDIEEVGLGREGEIPFYGRAIPLSCIKGGRHLIFCHSKKKCDELAAALRGMGLNAVAYYRGLDVSIIPAQGDVVVVATDALMTGYTGDFDSVIDCNVAVTQAVDFSLDPTFTITTQTVPQDAVSRSQRRGRTGRGRQGTYRYVSTGERASGMFDSVVLCECYDAGAAWYDLTPAETTVRLRAYFNTPGLPVCQDHLEFWEAVFTGLTHIDAHFLSQTKQAGENFAYLVAYQATVCARAKAPPPSWDAMWKCLARLKPTLAGPTPLLYRLGPITNEVTLTHPGTKYIATCMQADLEVMTSTWVLAGGVLAAVAAYCLATGCVSIIGRLHVNQRVVVAPDKEVLYEAFDEMEECASRAALIEEGQRIAEMLKSKIQGLLQQASKQAQDIQPAMQASWPKVEQFWARHMWNFISGIQYLAGLSTLPGNPAVASMMAFSAALTSPLSTSTTILLNIMGGWLASQIAPPAGATGFVVSGLVGAAVGSIGLGKVLVDILAGYGAGISGALVAFKIMSGEKPSMEDVINLLPGILSPGALVVGVICAAILRRHVGPGEGAVQWMNRLIAFASRGSHVAPTHYVTESDASQRVTQLLGSLTITSLLRRLHNWITEDCPIPCSGSWLRDVWDWVCTILTDFKNWLTSKLFPKLPGLPFISCQKGYKGVWAGTGIMTTRCPCGANISGNVRLGSMRITGPKTCMNTWQGTFPINCYTEGQCAPKPPTNYKTAIWRVAASEYAEVTQHGSYSYVTGLTTDNLKIPCQLPSPEFFSWVDGVQIHRFAPTPKPFFRDEVSFCVGLNSYAVGSQLPCEPEPDADVLRSMLTDPPHITAETAARRLARGSPPSEASSSVSQLSAPSLRATCTTHSNTYDVDMVDANLLMEGGVAQTEPESRVPVLDFLEPMAEEESDLEPSIPSERMLPRSGFPRALPAWARPDYNPPLVESWRRPDYQPPTVAGCALPPPKKAPTPPPRRRRTVGLSESTTSEALQQLAIKTFGQTRVSKGEELFTGVVPILVELDGDVNGHKFSVSGEGEGDATYGKLTLKFICTTGKLPVPWPTLVTTLTYGVQCFSRYPDHMKQHDFFKSAMPEGYVQERTIFFKDDGNYKTRAEVKFEGDTLVNRIELKGIDFKEDGNILGHKLEYNYNSHNVYIMADKQKNGIKVNFKIRHNIEDGSVQLADHYQQNTPIGDGPVLLPDNHYLSTQSALSKDPNEKRDHMVLLEFVTAAGITLGMDELYKGTRSETGSASSMPPLEGEPGDPDLESDQVELQPPPQGGGVAPGSGSGSWSTCSEEDDTTLCCSMSYSWTGALITPCSPEEEKLPINPLSNSLLRYHNKVYCTTSKSASQRAKKVTFDRTQVLDAHYDSVLKDIKLAASKVSARLLTLEEACQLTPPHSARSKYGFGAKEVRSLSGRAVNHIKSVWKDLLEDPQTPIPTTIMAKNEVFCVDPAKGGKKPARLIVYPDLGVRVCEKMALYDITQKLPQAVMGASYGFQYSPAQRVEYLLKAWAEKKDPMGFSYDTRCFDSTVTERDIRTEESIYQACSLPEEARTAIHSLTERLYVGGPMFNSKGQTCGYRRCRASGVLTTSMGNTITCYVKALAACKAAGIVAPTMLVCGDDLVVISESQGTEEDERNLRAFTEAMTRYSAPPGDPPRPEYDLELITSCSSNVSVALGPRGRRRYYLTRDPTTPLARAAWETVRHSPINSWLGNIIQYAPTIWVRMVLMTHFFSILMVQDTLDQNLNFEMYGSVYSVNPLDLPAIIERLHGLDAFSMHTYSHHELTRVASALRKLGAPPLRVWKSRARAVRASLISRGGKAAVCGRYLFNWAVKTKLKLTPLPEARLLDLSSWFTVGAGGGDIFHSVSRARPRSLLFGLLLLFVGVGLFLLPAR</sequence>
<keyword evidence="31" id="KW-0645">Protease</keyword>
<keyword evidence="30" id="KW-1110">Inhibition of host TRAFs by virus</keyword>
<dbReference type="Pfam" id="PF01506">
    <property type="entry name" value="HCV_NS5a"/>
    <property type="match status" value="1"/>
</dbReference>
<dbReference type="GO" id="GO:0003724">
    <property type="term" value="F:RNA helicase activity"/>
    <property type="evidence" value="ECO:0007669"/>
    <property type="project" value="UniProtKB-EC"/>
</dbReference>
<evidence type="ECO:0000256" key="32">
    <source>
        <dbReference type="ARBA" id="ARBA00022679"/>
    </source>
</evidence>
<dbReference type="Gene3D" id="6.10.250.2920">
    <property type="match status" value="1"/>
</dbReference>
<evidence type="ECO:0000256" key="68">
    <source>
        <dbReference type="ARBA" id="ARBA00023180"/>
    </source>
</evidence>
<evidence type="ECO:0000256" key="31">
    <source>
        <dbReference type="ARBA" id="ARBA00022670"/>
    </source>
</evidence>
<feature type="compositionally biased region" description="Pro residues" evidence="88">
    <location>
        <begin position="2316"/>
        <end position="2326"/>
    </location>
</feature>
<keyword evidence="23" id="KW-0597">Phosphoprotein</keyword>
<feature type="transmembrane region" description="Helical" evidence="89">
    <location>
        <begin position="722"/>
        <end position="745"/>
    </location>
</feature>
<dbReference type="GO" id="GO:0039563">
    <property type="term" value="P:symbiont-mediated suppression of host JAK-STAT cascade via inhibition of STAT1 activity"/>
    <property type="evidence" value="ECO:0007669"/>
    <property type="project" value="UniProtKB-KW"/>
</dbReference>
<dbReference type="GO" id="GO:0006091">
    <property type="term" value="P:generation of precursor metabolites and energy"/>
    <property type="evidence" value="ECO:0007669"/>
    <property type="project" value="InterPro"/>
</dbReference>
<keyword evidence="60" id="KW-1072">Activation of host autophagy by virus</keyword>
<dbReference type="FunFam" id="3.40.50.300:FF:000717">
    <property type="entry name" value="Genome polyprotein"/>
    <property type="match status" value="1"/>
</dbReference>
<proteinExistence type="inferred from homology"/>
<evidence type="ECO:0000256" key="59">
    <source>
        <dbReference type="ARBA" id="ARBA00023039"/>
    </source>
</evidence>
<keyword evidence="76" id="KW-0449">Lipoprotein</keyword>
<dbReference type="Pfam" id="PF01560">
    <property type="entry name" value="HCV_NS1"/>
    <property type="match status" value="1"/>
</dbReference>
<keyword evidence="47" id="KW-0832">Ubl conjugation</keyword>
<dbReference type="PROSITE" id="PS51822">
    <property type="entry name" value="HV_PV_NS3_PRO"/>
    <property type="match status" value="1"/>
</dbReference>
<dbReference type="SMR" id="W8GG88"/>
<dbReference type="InterPro" id="IPR054175">
    <property type="entry name" value="NS3_helicase_C"/>
</dbReference>
<keyword evidence="24" id="KW-0167">Capsid protein</keyword>
<keyword evidence="37" id="KW-0547">Nucleotide-binding</keyword>
<keyword evidence="48" id="KW-0946">Virion</keyword>
<dbReference type="GO" id="GO:0006508">
    <property type="term" value="P:proteolysis"/>
    <property type="evidence" value="ECO:0007669"/>
    <property type="project" value="UniProtKB-KW"/>
</dbReference>
<evidence type="ECO:0000256" key="54">
    <source>
        <dbReference type="ARBA" id="ARBA00022961"/>
    </source>
</evidence>
<evidence type="ECO:0000256" key="17">
    <source>
        <dbReference type="ARBA" id="ARBA00022484"/>
    </source>
</evidence>
<keyword evidence="64" id="KW-0564">Palmitate</keyword>
<evidence type="ECO:0000256" key="89">
    <source>
        <dbReference type="SAM" id="Phobius"/>
    </source>
</evidence>
<keyword evidence="42" id="KW-0720">Serine protease</keyword>
<dbReference type="InterPro" id="IPR001650">
    <property type="entry name" value="Helicase_C-like"/>
</dbReference>
<evidence type="ECO:0000313" key="95">
    <source>
        <dbReference type="EMBL" id="AHK22794.1"/>
    </source>
</evidence>
<organism evidence="95 96">
    <name type="scientific">Hepacivirus hominis</name>
    <dbReference type="NCBI Taxonomy" id="3052230"/>
    <lineage>
        <taxon>Viruses</taxon>
        <taxon>Riboviria</taxon>
        <taxon>Orthornavirae</taxon>
        <taxon>Kitrinoviricota</taxon>
        <taxon>Flasuviricetes</taxon>
        <taxon>Amarillovirales</taxon>
        <taxon>Flaviviridae</taxon>
        <taxon>Hepacivirus</taxon>
    </lineage>
</organism>
<keyword evidence="51" id="KW-0694">RNA-binding</keyword>
<feature type="transmembrane region" description="Helical" evidence="89">
    <location>
        <begin position="789"/>
        <end position="807"/>
    </location>
</feature>
<evidence type="ECO:0000256" key="9">
    <source>
        <dbReference type="ARBA" id="ARBA00004407"/>
    </source>
</evidence>
<dbReference type="Pfam" id="PF01538">
    <property type="entry name" value="HCV_NS2"/>
    <property type="match status" value="1"/>
</dbReference>
<dbReference type="FunFam" id="3.40.50.300:FF:000557">
    <property type="entry name" value="Genome polyprotein"/>
    <property type="match status" value="1"/>
</dbReference>
<evidence type="ECO:0000256" key="74">
    <source>
        <dbReference type="ARBA" id="ARBA00023274"/>
    </source>
</evidence>
<evidence type="ECO:0000256" key="76">
    <source>
        <dbReference type="ARBA" id="ARBA00023288"/>
    </source>
</evidence>
<dbReference type="FunFam" id="2.40.155.10:FF:000003">
    <property type="entry name" value="Green fluorescent protein"/>
    <property type="match status" value="1"/>
</dbReference>
<keyword evidence="65" id="KW-1045">Host mitochondrion</keyword>
<keyword evidence="49" id="KW-1043">Host membrane</keyword>
<dbReference type="InterPro" id="IPR011492">
    <property type="entry name" value="Flavi_DEAD"/>
</dbReference>
<keyword evidence="16" id="KW-1113">Inhibition of host RLR pathway by virus</keyword>
<dbReference type="Gene3D" id="1.20.1280.150">
    <property type="entry name" value="Hepatitis C virus non-structural protein NS2, N-terminal domain"/>
    <property type="match status" value="1"/>
</dbReference>
<keyword evidence="17" id="KW-0696">RNA-directed RNA polymerase</keyword>
<evidence type="ECO:0000256" key="15">
    <source>
        <dbReference type="ARBA" id="ARBA00022448"/>
    </source>
</evidence>
<evidence type="ECO:0000256" key="3">
    <source>
        <dbReference type="ARBA" id="ARBA00001947"/>
    </source>
</evidence>
<keyword evidence="63 89" id="KW-0472">Membrane</keyword>
<dbReference type="Pfam" id="PF12941">
    <property type="entry name" value="HCV_NS5a_C"/>
    <property type="match status" value="1"/>
</dbReference>
<evidence type="ECO:0000256" key="14">
    <source>
        <dbReference type="ARBA" id="ARBA00020107"/>
    </source>
</evidence>
<feature type="compositionally biased region" description="Low complexity" evidence="88">
    <location>
        <begin position="2196"/>
        <end position="2213"/>
    </location>
</feature>
<dbReference type="InterPro" id="IPR009003">
    <property type="entry name" value="Peptidase_S1_PA"/>
</dbReference>
<dbReference type="PROSITE" id="PS51194">
    <property type="entry name" value="HELICASE_CTER"/>
    <property type="match status" value="1"/>
</dbReference>
<dbReference type="GO" id="GO:0019031">
    <property type="term" value="C:viral envelope"/>
    <property type="evidence" value="ECO:0007669"/>
    <property type="project" value="UniProtKB-KW"/>
</dbReference>
<dbReference type="Pfam" id="PF22027">
    <property type="entry name" value="NS3_helicase_C"/>
    <property type="match status" value="1"/>
</dbReference>
<evidence type="ECO:0000256" key="56">
    <source>
        <dbReference type="ARBA" id="ARBA00022989"/>
    </source>
</evidence>
<evidence type="ECO:0000256" key="50">
    <source>
        <dbReference type="ARBA" id="ARBA00022879"/>
    </source>
</evidence>
<evidence type="ECO:0000256" key="69">
    <source>
        <dbReference type="ARBA" id="ARBA00023184"/>
    </source>
</evidence>
<feature type="region of interest" description="Disordered" evidence="88">
    <location>
        <begin position="1"/>
        <end position="81"/>
    </location>
</feature>
<dbReference type="CDD" id="cd23202">
    <property type="entry name" value="Hepacivirus_RdRp"/>
    <property type="match status" value="1"/>
</dbReference>
<evidence type="ECO:0000256" key="84">
    <source>
        <dbReference type="ARBA" id="ARBA00047631"/>
    </source>
</evidence>
<keyword evidence="28" id="KW-1162">Viral penetration into host cytoplasm</keyword>
<keyword evidence="36" id="KW-0479">Metal-binding</keyword>
<evidence type="ECO:0000256" key="83">
    <source>
        <dbReference type="ARBA" id="ARBA00046771"/>
    </source>
</evidence>
<evidence type="ECO:0000256" key="55">
    <source>
        <dbReference type="ARBA" id="ARBA00022986"/>
    </source>
</evidence>
<dbReference type="GO" id="GO:0075512">
    <property type="term" value="P:clathrin-dependent endocytosis of virus by host cell"/>
    <property type="evidence" value="ECO:0007669"/>
    <property type="project" value="UniProtKB-KW"/>
</dbReference>
<evidence type="ECO:0000256" key="41">
    <source>
        <dbReference type="ARBA" id="ARBA00022807"/>
    </source>
</evidence>
<dbReference type="GO" id="GO:0044186">
    <property type="term" value="C:host cell lipid droplet"/>
    <property type="evidence" value="ECO:0007669"/>
    <property type="project" value="UniProtKB-SubCell"/>
</dbReference>
<dbReference type="GO" id="GO:0044191">
    <property type="term" value="C:host cell mitochondrial membrane"/>
    <property type="evidence" value="ECO:0007669"/>
    <property type="project" value="UniProtKB-SubCell"/>
</dbReference>
<feature type="transmembrane region" description="Helical" evidence="89">
    <location>
        <begin position="172"/>
        <end position="192"/>
    </location>
</feature>
<dbReference type="Pfam" id="PF08301">
    <property type="entry name" value="HCV_NS5a_1b"/>
    <property type="match status" value="1"/>
</dbReference>
<dbReference type="Gene3D" id="3.30.160.890">
    <property type="entry name" value="Hepatitis C virus envelope glycoprotein E1, chain C"/>
    <property type="match status" value="1"/>
</dbReference>
<dbReference type="InterPro" id="IPR001490">
    <property type="entry name" value="HCV_NS4b"/>
</dbReference>
<evidence type="ECO:0000256" key="40">
    <source>
        <dbReference type="ARBA" id="ARBA00022806"/>
    </source>
</evidence>
<dbReference type="GO" id="GO:0039527">
    <property type="term" value="P:symbiont-mediated suppression of host TRAF-mediated signal transduction"/>
    <property type="evidence" value="ECO:0007669"/>
    <property type="project" value="UniProtKB-KW"/>
</dbReference>
<evidence type="ECO:0000256" key="72">
    <source>
        <dbReference type="ARBA" id="ARBA00023258"/>
    </source>
</evidence>
<dbReference type="FunFam" id="3.30.70.270:FF:000015">
    <property type="entry name" value="Genome polyprotein"/>
    <property type="match status" value="1"/>
</dbReference>
<dbReference type="GO" id="GO:0003723">
    <property type="term" value="F:RNA binding"/>
    <property type="evidence" value="ECO:0007669"/>
    <property type="project" value="UniProtKB-KW"/>
</dbReference>
<feature type="compositionally biased region" description="Gly residues" evidence="88">
    <location>
        <begin position="2631"/>
        <end position="2640"/>
    </location>
</feature>
<dbReference type="FunFam" id="4.10.710.10:FF:000001">
    <property type="entry name" value="Genome polyprotein"/>
    <property type="match status" value="1"/>
</dbReference>
<dbReference type="InterPro" id="IPR004109">
    <property type="entry name" value="HepC_NS3_protease"/>
</dbReference>
<dbReference type="GO" id="GO:0005524">
    <property type="term" value="F:ATP binding"/>
    <property type="evidence" value="ECO:0007669"/>
    <property type="project" value="UniProtKB-KW"/>
</dbReference>
<dbReference type="Gene3D" id="6.10.250.1610">
    <property type="match status" value="1"/>
</dbReference>
<evidence type="ECO:0000256" key="10">
    <source>
        <dbReference type="ARBA" id="ARBA00004458"/>
    </source>
</evidence>
<evidence type="ECO:0000256" key="13">
    <source>
        <dbReference type="ARBA" id="ARBA00008286"/>
    </source>
</evidence>
<dbReference type="GO" id="GO:0008270">
    <property type="term" value="F:zinc ion binding"/>
    <property type="evidence" value="ECO:0007669"/>
    <property type="project" value="InterPro"/>
</dbReference>
<evidence type="ECO:0000256" key="12">
    <source>
        <dbReference type="ARBA" id="ARBA00004563"/>
    </source>
</evidence>
<dbReference type="InterPro" id="IPR000786">
    <property type="entry name" value="Green_fluorescent_prot"/>
</dbReference>
<dbReference type="InterPro" id="IPR002166">
    <property type="entry name" value="RNA_pol_HCV"/>
</dbReference>
<dbReference type="GO" id="GO:0004197">
    <property type="term" value="F:cysteine-type endopeptidase activity"/>
    <property type="evidence" value="ECO:0007669"/>
    <property type="project" value="InterPro"/>
</dbReference>
<dbReference type="GO" id="GO:0019087">
    <property type="term" value="P:symbiont-mediated transformation of host cell"/>
    <property type="evidence" value="ECO:0007669"/>
    <property type="project" value="InterPro"/>
</dbReference>
<dbReference type="InterPro" id="IPR002519">
    <property type="entry name" value="HCV_Env"/>
</dbReference>
<dbReference type="Gene3D" id="3.30.70.270">
    <property type="match status" value="2"/>
</dbReference>
<evidence type="ECO:0000256" key="4">
    <source>
        <dbReference type="ARBA" id="ARBA00004147"/>
    </source>
</evidence>
<dbReference type="GO" id="GO:0039545">
    <property type="term" value="P:symbiont-mediated suppression of host cytoplasmic pattern recognition receptor signaling pathway via inhibition of MAVS activity"/>
    <property type="evidence" value="ECO:0007669"/>
    <property type="project" value="UniProtKB-KW"/>
</dbReference>
<dbReference type="InterPro" id="IPR002521">
    <property type="entry name" value="HCV_Core_C"/>
</dbReference>
<evidence type="ECO:0000256" key="78">
    <source>
        <dbReference type="ARBA" id="ARBA00023303"/>
    </source>
</evidence>
<evidence type="ECO:0000256" key="79">
    <source>
        <dbReference type="ARBA" id="ARBA00023309"/>
    </source>
</evidence>
<dbReference type="InterPro" id="IPR013193">
    <property type="entry name" value="HCV_NS5a_1B_dom"/>
</dbReference>
<dbReference type="FunFam" id="2.30.30.710:FF:000001">
    <property type="entry name" value="Genome polyprotein"/>
    <property type="match status" value="1"/>
</dbReference>
<dbReference type="InterPro" id="IPR038568">
    <property type="entry name" value="HCV_NS5A_1B_sf"/>
</dbReference>
<evidence type="ECO:0000256" key="70">
    <source>
        <dbReference type="ARBA" id="ARBA00023190"/>
    </source>
</evidence>
<evidence type="ECO:0000256" key="71">
    <source>
        <dbReference type="ARBA" id="ARBA00023200"/>
    </source>
</evidence>
<evidence type="ECO:0000256" key="33">
    <source>
        <dbReference type="ARBA" id="ARBA00022692"/>
    </source>
</evidence>
<evidence type="ECO:0000256" key="61">
    <source>
        <dbReference type="ARBA" id="ARBA00023065"/>
    </source>
</evidence>
<dbReference type="GO" id="GO:0003968">
    <property type="term" value="F:RNA-directed RNA polymerase activity"/>
    <property type="evidence" value="ECO:0007669"/>
    <property type="project" value="UniProtKB-KW"/>
</dbReference>
<evidence type="ECO:0000256" key="35">
    <source>
        <dbReference type="ARBA" id="ARBA00022703"/>
    </source>
</evidence>
<comment type="subunit">
    <text evidence="83">Homohexamer. Homoheptamer. Interacts with protease NS2.</text>
</comment>
<feature type="transmembrane region" description="Helical" evidence="89">
    <location>
        <begin position="1855"/>
        <end position="1874"/>
    </location>
</feature>
<dbReference type="InterPro" id="IPR043504">
    <property type="entry name" value="Peptidase_S1_PA_chymotrypsin"/>
</dbReference>
<feature type="compositionally biased region" description="Basic residues" evidence="88">
    <location>
        <begin position="7"/>
        <end position="16"/>
    </location>
</feature>
<feature type="transmembrane region" description="Helical" evidence="89">
    <location>
        <begin position="1664"/>
        <end position="1687"/>
    </location>
</feature>
<keyword evidence="61" id="KW-0406">Ion transport</keyword>
<dbReference type="InterPro" id="IPR013192">
    <property type="entry name" value="HCV_NS5A_1a"/>
</dbReference>
<keyword evidence="39" id="KW-1161">Viral attachment to host cell</keyword>
<keyword evidence="35" id="KW-0053">Apoptosis</keyword>
<dbReference type="EMBL" id="KF268446">
    <property type="protein sequence ID" value="AHK22794.1"/>
    <property type="molecule type" value="Genomic_RNA"/>
</dbReference>
<feature type="region of interest" description="Disordered" evidence="88">
    <location>
        <begin position="2193"/>
        <end position="2213"/>
    </location>
</feature>
<dbReference type="FunFam" id="3.30.160.890:FF:000001">
    <property type="entry name" value="Genome polyprotein"/>
    <property type="match status" value="1"/>
</dbReference>
<comment type="subunit">
    <text evidence="87">Interacts with NS3 serine protease; this interaction stabilizes the folding of NS3 serine protease. NS3-NS4A interaction is essential for NS3 activation and allows membrane anchorage of the latter. Interacts with non-structural protein 5A (via N-terminus). Part of the replication complex composed of NS2, NS3, NS4A, NS4B, NS5A and the RNA-directed RNA polymerase embedded in an ER-derived membranous web. Part of the viral assembly initiation complex composed of NS2, E1, E2, NS3, NS4A, NS5A and the mature core protein.</text>
</comment>
<keyword evidence="74" id="KW-0687">Ribonucleoprotein</keyword>
<comment type="subcellular location">
    <subcellularLocation>
        <location evidence="6">Host cell membrane</location>
    </subcellularLocation>
    <subcellularLocation>
        <location evidence="9">Host cytoplasm</location>
        <location evidence="9">Host perinuclear region</location>
    </subcellularLocation>
    <subcellularLocation>
        <location evidence="5">Host endoplasmic reticulum membrane</location>
        <topology evidence="5">Multi-pass membrane protein</topology>
    </subcellularLocation>
    <subcellularLocation>
        <location evidence="7">Host endoplasmic reticulum membrane</location>
        <topology evidence="7">Peripheral membrane protein</topology>
    </subcellularLocation>
    <subcellularLocation>
        <location evidence="11">Host endoplasmic reticulum membrane</location>
        <topology evidence="11">Single-pass type I membrane protein</topology>
    </subcellularLocation>
    <subcellularLocation>
        <location evidence="86">Host endoplasmic reticulum membrane</location>
        <topology evidence="86">Single-pass type IV membrane protein</topology>
    </subcellularLocation>
    <subcellularLocation>
        <location evidence="8">Host lipid droplet</location>
    </subcellularLocation>
    <subcellularLocation>
        <location evidence="10">Host mitochondrion membrane</location>
        <topology evidence="10">Single-pass type I membrane protein</topology>
    </subcellularLocation>
    <subcellularLocation>
        <location evidence="4">Host nucleus</location>
    </subcellularLocation>
    <subcellularLocation>
        <location evidence="12">Virion membrane</location>
        <topology evidence="12">Single-pass type I membrane protein</topology>
    </subcellularLocation>
</comment>
<keyword evidence="77" id="KW-1160">Virus entry into host cell</keyword>
<feature type="domain" description="Peptidase S29" evidence="94">
    <location>
        <begin position="1031"/>
        <end position="1212"/>
    </location>
</feature>
<dbReference type="Pfam" id="PF00998">
    <property type="entry name" value="RdRP_3"/>
    <property type="match status" value="1"/>
</dbReference>
<dbReference type="InterPro" id="IPR024350">
    <property type="entry name" value="HCV_NS5a_C"/>
</dbReference>
<dbReference type="SUPFAM" id="SSF54511">
    <property type="entry name" value="GFP-like"/>
    <property type="match status" value="1"/>
</dbReference>
<evidence type="ECO:0000256" key="43">
    <source>
        <dbReference type="ARBA" id="ARBA00022830"/>
    </source>
</evidence>
<dbReference type="GO" id="GO:0005198">
    <property type="term" value="F:structural molecule activity"/>
    <property type="evidence" value="ECO:0007669"/>
    <property type="project" value="InterPro"/>
</dbReference>
<evidence type="ECO:0000256" key="46">
    <source>
        <dbReference type="ARBA" id="ARBA00022842"/>
    </source>
</evidence>
<keyword evidence="56 89" id="KW-1133">Transmembrane helix</keyword>
<evidence type="ECO:0000256" key="8">
    <source>
        <dbReference type="ARBA" id="ARBA00004338"/>
    </source>
</evidence>
<evidence type="ECO:0000256" key="28">
    <source>
        <dbReference type="ARBA" id="ARBA00022595"/>
    </source>
</evidence>
<evidence type="ECO:0000256" key="64">
    <source>
        <dbReference type="ARBA" id="ARBA00023139"/>
    </source>
</evidence>
<dbReference type="Gene3D" id="4.10.710.10">
    <property type="entry name" value="Hepatitis C Virus Capsid Protein, Chain A"/>
    <property type="match status" value="1"/>
</dbReference>
<dbReference type="Pfam" id="PF01006">
    <property type="entry name" value="HCV_NS4a"/>
    <property type="match status" value="1"/>
</dbReference>
<dbReference type="GO" id="GO:0019013">
    <property type="term" value="C:viral nucleocapsid"/>
    <property type="evidence" value="ECO:0007669"/>
    <property type="project" value="UniProtKB-KW"/>
</dbReference>
<evidence type="ECO:0000256" key="80">
    <source>
        <dbReference type="ARBA" id="ARBA00046032"/>
    </source>
</evidence>
<evidence type="ECO:0000256" key="73">
    <source>
        <dbReference type="ARBA" id="ARBA00023268"/>
    </source>
</evidence>
<keyword evidence="78" id="KW-0407">Ion channel</keyword>
<comment type="function">
    <text evidence="81">Cysteine protease required for the proteolytic auto-cleavage between the non-structural proteins NS2 and NS3. The N-terminus of NS3 is required for the function of NS2 protease (active region NS2-3). Promotes the initiation of viral particle assembly by mediating the interaction between structural and non-structural proteins.</text>
</comment>
<reference evidence="95 96" key="1">
    <citation type="journal article" date="2014" name="J. Gen. Virol.">
        <title>Direct visualization of hepatitis C virus-infected Huh7.5 cells with a high titre of infectious chimeric JFH1-EGFP reporter virus in three-dimensional Matrigel cell cultures.</title>
        <authorList>
            <person name="Liu S."/>
            <person name="Chen R."/>
            <person name="Hagedorn C.H."/>
        </authorList>
    </citation>
    <scope>NUCLEOTIDE SEQUENCE [LARGE SCALE GENOMIC DNA]</scope>
    <source>
        <strain evidence="95">Ad-JFH1-DeltaV3-EGFP</strain>
    </source>
</reference>
<evidence type="ECO:0000256" key="63">
    <source>
        <dbReference type="ARBA" id="ARBA00023136"/>
    </source>
</evidence>
<keyword evidence="40" id="KW-0347">Helicase</keyword>
<keyword evidence="70" id="KW-1041">Host lipid droplet</keyword>
<evidence type="ECO:0000256" key="85">
    <source>
        <dbReference type="ARBA" id="ARBA00047984"/>
    </source>
</evidence>
<evidence type="ECO:0000256" key="11">
    <source>
        <dbReference type="ARBA" id="ARBA00004482"/>
    </source>
</evidence>
<feature type="transmembrane region" description="Helical" evidence="89">
    <location>
        <begin position="757"/>
        <end position="782"/>
    </location>
</feature>
<dbReference type="Pfam" id="PF08300">
    <property type="entry name" value="HCV_NS5a_1a"/>
    <property type="match status" value="1"/>
</dbReference>
<feature type="transmembrane region" description="Helical" evidence="89">
    <location>
        <begin position="368"/>
        <end position="393"/>
    </location>
</feature>
<evidence type="ECO:0000256" key="49">
    <source>
        <dbReference type="ARBA" id="ARBA00022870"/>
    </source>
</evidence>
<feature type="domain" description="Helicase C-terminal" evidence="92">
    <location>
        <begin position="1365"/>
        <end position="1542"/>
    </location>
</feature>
<evidence type="ECO:0000256" key="5">
    <source>
        <dbReference type="ARBA" id="ARBA00004153"/>
    </source>
</evidence>
<evidence type="ECO:0000256" key="48">
    <source>
        <dbReference type="ARBA" id="ARBA00022844"/>
    </source>
</evidence>
<keyword evidence="68" id="KW-0325">Glycoprotein</keyword>
<evidence type="ECO:0000256" key="30">
    <source>
        <dbReference type="ARBA" id="ARBA00022647"/>
    </source>
</evidence>
<keyword evidence="38" id="KW-0378">Hydrolase</keyword>
<dbReference type="SUPFAM" id="SSF50494">
    <property type="entry name" value="Trypsin-like serine proteases"/>
    <property type="match status" value="1"/>
</dbReference>
<evidence type="ECO:0000256" key="58">
    <source>
        <dbReference type="ARBA" id="ARBA00023015"/>
    </source>
</evidence>
<dbReference type="GO" id="GO:0039654">
    <property type="term" value="P:fusion of virus membrane with host endosome membrane"/>
    <property type="evidence" value="ECO:0007669"/>
    <property type="project" value="UniProtKB-KW"/>
</dbReference>
<protein>
    <recommendedName>
        <fullName evidence="14">Genome polyprotein</fullName>
    </recommendedName>
</protein>
<dbReference type="Pfam" id="PF01543">
    <property type="entry name" value="HCV_capsid"/>
    <property type="match status" value="1"/>
</dbReference>
<dbReference type="GO" id="GO:0039645">
    <property type="term" value="P:symbiont-mediated perturbation of host cell cycle G1/S transition checkpoint"/>
    <property type="evidence" value="ECO:0007669"/>
    <property type="project" value="UniProtKB-KW"/>
</dbReference>
<dbReference type="GO" id="GO:0039502">
    <property type="term" value="P:symbiont-mediated suppression of host type I interferon-mediated signaling pathway"/>
    <property type="evidence" value="ECO:0007669"/>
    <property type="project" value="UniProtKB-KW"/>
</dbReference>
<keyword evidence="33 89" id="KW-0812">Transmembrane</keyword>
<dbReference type="Gene3D" id="2.20.25.220">
    <property type="entry name" value="Hepatitis C virus NS5A, 1B domain"/>
    <property type="match status" value="1"/>
</dbReference>
<evidence type="ECO:0000256" key="75">
    <source>
        <dbReference type="ARBA" id="ARBA00023280"/>
    </source>
</evidence>
<evidence type="ECO:0000256" key="24">
    <source>
        <dbReference type="ARBA" id="ARBA00022561"/>
    </source>
</evidence>
<keyword evidence="67" id="KW-0804">Transcription</keyword>
<dbReference type="GO" id="GO:0044220">
    <property type="term" value="C:host cell perinuclear region of cytoplasm"/>
    <property type="evidence" value="ECO:0007669"/>
    <property type="project" value="UniProtKB-SubCell"/>
</dbReference>
<feature type="transmembrane region" description="Helical" evidence="89">
    <location>
        <begin position="877"/>
        <end position="897"/>
    </location>
</feature>
<evidence type="ECO:0000256" key="7">
    <source>
        <dbReference type="ARBA" id="ARBA00004291"/>
    </source>
</evidence>
<keyword evidence="18" id="KW-1017">Isopeptide bond</keyword>
<evidence type="ECO:0000256" key="29">
    <source>
        <dbReference type="ARBA" id="ARBA00022632"/>
    </source>
</evidence>
<dbReference type="InterPro" id="IPR009017">
    <property type="entry name" value="GFP"/>
</dbReference>
<dbReference type="GO" id="GO:0044167">
    <property type="term" value="C:host cell endoplasmic reticulum membrane"/>
    <property type="evidence" value="ECO:0007669"/>
    <property type="project" value="UniProtKB-SubCell"/>
</dbReference>
<dbReference type="InterPro" id="IPR002518">
    <property type="entry name" value="HCV_NS2"/>
</dbReference>
<dbReference type="Gene3D" id="2.40.155.10">
    <property type="entry name" value="Green fluorescent protein"/>
    <property type="match status" value="2"/>
</dbReference>
<dbReference type="Pfam" id="PF01001">
    <property type="entry name" value="HCV_NS4b"/>
    <property type="match status" value="1"/>
</dbReference>
<dbReference type="Gene3D" id="2.40.10.10">
    <property type="entry name" value="Trypsin-like serine proteases"/>
    <property type="match status" value="1"/>
</dbReference>
<feature type="transmembrane region" description="Helical" evidence="89">
    <location>
        <begin position="3228"/>
        <end position="3246"/>
    </location>
</feature>
<dbReference type="InterPro" id="IPR027417">
    <property type="entry name" value="P-loop_NTPase"/>
</dbReference>
<evidence type="ECO:0000256" key="62">
    <source>
        <dbReference type="ARBA" id="ARBA00023086"/>
    </source>
</evidence>
<keyword evidence="21" id="KW-1170">Fusion of virus membrane with host endosomal membrane</keyword>
<keyword evidence="69" id="KW-1038">Host endoplasmic reticulum</keyword>
<keyword evidence="32" id="KW-0808">Transferase</keyword>
<keyword evidence="79" id="KW-1078">G1/S host cell cycle checkpoint dysregulation by virus</keyword>
<feature type="transmembrane region" description="Helical" evidence="89">
    <location>
        <begin position="819"/>
        <end position="839"/>
    </location>
</feature>
<evidence type="ECO:0000259" key="92">
    <source>
        <dbReference type="PROSITE" id="PS51194"/>
    </source>
</evidence>
<keyword evidence="62" id="KW-0543">Viral nucleoprotein</keyword>
<dbReference type="GO" id="GO:0019062">
    <property type="term" value="P:virion attachment to host cell"/>
    <property type="evidence" value="ECO:0007669"/>
    <property type="project" value="UniProtKB-KW"/>
</dbReference>
<dbReference type="GO" id="GO:0039694">
    <property type="term" value="P:viral RNA genome replication"/>
    <property type="evidence" value="ECO:0007669"/>
    <property type="project" value="InterPro"/>
</dbReference>
<evidence type="ECO:0000256" key="22">
    <source>
        <dbReference type="ARBA" id="ARBA00022511"/>
    </source>
</evidence>
<evidence type="ECO:0000256" key="26">
    <source>
        <dbReference type="ARBA" id="ARBA00022570"/>
    </source>
</evidence>
<feature type="compositionally biased region" description="Acidic residues" evidence="88">
    <location>
        <begin position="2612"/>
        <end position="2622"/>
    </location>
</feature>
<comment type="catalytic activity">
    <reaction evidence="85">
        <text>ATP + H2O = ADP + phosphate + H(+)</text>
        <dbReference type="Rhea" id="RHEA:13065"/>
        <dbReference type="ChEBI" id="CHEBI:15377"/>
        <dbReference type="ChEBI" id="CHEBI:15378"/>
        <dbReference type="ChEBI" id="CHEBI:30616"/>
        <dbReference type="ChEBI" id="CHEBI:43474"/>
        <dbReference type="ChEBI" id="CHEBI:456216"/>
        <dbReference type="EC" id="3.6.4.13"/>
    </reaction>
</comment>
<evidence type="ECO:0000256" key="44">
    <source>
        <dbReference type="ARBA" id="ARBA00022833"/>
    </source>
</evidence>
<dbReference type="InterPro" id="IPR002531">
    <property type="entry name" value="HCV_NS1"/>
</dbReference>
<evidence type="ECO:0000259" key="93">
    <source>
        <dbReference type="PROSITE" id="PS51693"/>
    </source>
</evidence>
<feature type="region of interest" description="Disordered" evidence="88">
    <location>
        <begin position="1481"/>
        <end position="1501"/>
    </location>
</feature>
<evidence type="ECO:0000256" key="66">
    <source>
        <dbReference type="ARBA" id="ARBA00023157"/>
    </source>
</evidence>
<evidence type="ECO:0000256" key="53">
    <source>
        <dbReference type="ARBA" id="ARBA00022953"/>
    </source>
</evidence>
<evidence type="ECO:0000256" key="19">
    <source>
        <dbReference type="ARBA" id="ARBA00022504"/>
    </source>
</evidence>
<evidence type="ECO:0000256" key="37">
    <source>
        <dbReference type="ARBA" id="ARBA00022741"/>
    </source>
</evidence>
<evidence type="ECO:0000256" key="39">
    <source>
        <dbReference type="ARBA" id="ARBA00022804"/>
    </source>
</evidence>
<evidence type="ECO:0000256" key="23">
    <source>
        <dbReference type="ARBA" id="ARBA00022553"/>
    </source>
</evidence>
<keyword evidence="34" id="KW-0548">Nucleotidyltransferase</keyword>
<dbReference type="Gene3D" id="2.20.25.210">
    <property type="entry name" value="Hepatitis C NS5A, domain 1B"/>
    <property type="match status" value="1"/>
</dbReference>
<feature type="domain" description="RdRp catalytic" evidence="90">
    <location>
        <begin position="2870"/>
        <end position="2988"/>
    </location>
</feature>
<keyword evidence="66" id="KW-1015">Disulfide bond</keyword>
<dbReference type="InterPro" id="IPR044896">
    <property type="entry name" value="HCV_core_chain_A"/>
</dbReference>
<evidence type="ECO:0000259" key="94">
    <source>
        <dbReference type="PROSITE" id="PS51822"/>
    </source>
</evidence>
<keyword evidence="41" id="KW-0788">Thiol protease</keyword>
<evidence type="ECO:0000256" key="34">
    <source>
        <dbReference type="ARBA" id="ARBA00022695"/>
    </source>
</evidence>
<evidence type="ECO:0000256" key="67">
    <source>
        <dbReference type="ARBA" id="ARBA00023163"/>
    </source>
</evidence>
<evidence type="ECO:0000259" key="90">
    <source>
        <dbReference type="PROSITE" id="PS50507"/>
    </source>
</evidence>
<keyword evidence="58" id="KW-0805">Transcription regulation</keyword>
<evidence type="ECO:0000256" key="2">
    <source>
        <dbReference type="ARBA" id="ARBA00001946"/>
    </source>
</evidence>
<keyword evidence="29" id="KW-1090">Inhibition of host innate immune response by virus</keyword>
<dbReference type="Pfam" id="PF01353">
    <property type="entry name" value="GFP"/>
    <property type="match status" value="1"/>
</dbReference>
<keyword evidence="57" id="KW-0007">Acetylation</keyword>
<dbReference type="EMDB" id="EMD-63326"/>
<evidence type="ECO:0000256" key="47">
    <source>
        <dbReference type="ARBA" id="ARBA00022843"/>
    </source>
</evidence>
<feature type="region of interest" description="Disordered" evidence="88">
    <location>
        <begin position="2596"/>
        <end position="2646"/>
    </location>
</feature>
<dbReference type="InterPro" id="IPR002522">
    <property type="entry name" value="HCV_core_N"/>
</dbReference>
<evidence type="ECO:0000256" key="38">
    <source>
        <dbReference type="ARBA" id="ARBA00022801"/>
    </source>
</evidence>
<evidence type="ECO:0000256" key="20">
    <source>
        <dbReference type="ARBA" id="ARBA00022506"/>
    </source>
</evidence>
<dbReference type="Gene3D" id="2.30.30.710">
    <property type="entry name" value="Hepatitis C virus non-structural protein NS2, C-terminal domain"/>
    <property type="match status" value="1"/>
</dbReference>
<keyword evidence="19" id="KW-1121">Modulation of host cell cycle by virus</keyword>
<evidence type="ECO:0000256" key="88">
    <source>
        <dbReference type="SAM" id="MobiDB-lite"/>
    </source>
</evidence>
<dbReference type="GO" id="GO:0042025">
    <property type="term" value="C:host cell nucleus"/>
    <property type="evidence" value="ECO:0007669"/>
    <property type="project" value="UniProtKB-SubCell"/>
</dbReference>
<dbReference type="PROSITE" id="PS51693">
    <property type="entry name" value="HCV_NS2_PRO"/>
    <property type="match status" value="1"/>
</dbReference>